<comment type="caution">
    <text evidence="1">The sequence shown here is derived from an EMBL/GenBank/DDBJ whole genome shotgun (WGS) entry which is preliminary data.</text>
</comment>
<feature type="non-terminal residue" evidence="1">
    <location>
        <position position="1"/>
    </location>
</feature>
<reference evidence="1" key="1">
    <citation type="submission" date="2022-04" db="EMBL/GenBank/DDBJ databases">
        <title>Jade perch genome.</title>
        <authorList>
            <person name="Chao B."/>
        </authorList>
    </citation>
    <scope>NUCLEOTIDE SEQUENCE</scope>
    <source>
        <strain evidence="1">CB-2022</strain>
    </source>
</reference>
<dbReference type="EMBL" id="CM041542">
    <property type="protein sequence ID" value="KAI3365258.1"/>
    <property type="molecule type" value="Genomic_DNA"/>
</dbReference>
<accession>A0ACB8WEU6</accession>
<dbReference type="Proteomes" id="UP000831701">
    <property type="component" value="Chromosome 12"/>
</dbReference>
<protein>
    <submittedName>
        <fullName evidence="1">Uncharacterized protein</fullName>
    </submittedName>
</protein>
<sequence length="439" mass="48924">HRRKRRTSRLRPRHAAARPSHPTMGDHRAAERALTAEEDDIAVVFHKLDCHGDGELGDDGDERPAERIHLYANCRVGVSCDYDNDNDDDAEEEEGGEGGESPPEGTGRRTLCPPAFCVRGEPASREESAREGPEKPKRCPGLGLFYAFLSTVFFSIIALLVKTIQGVHAIEISAIRCFFQMLFTMPLLIYHKTGFLGPRDKRIYLVLRGFIGSNAMILLFYAVQQMPLADATVIMFSNPVFTSLLAWVFLKERCTIWDCVFTVFTLTGVILIARPPFLFGEHLRGIEGNYTNHIKGTIAAFVGAIGAAFTFVVLRKIGKSVHYYLSVWYYAVIGFIECIITISVLGEWKLPFCGRDRWMLVLIAILGIAGQTFLTKALQIEKAGPVALMRTIDVVLAFIFQFIFFNHAPTLWSLGGALCVVASTSGVAFKKWYSISRKS</sequence>
<organism evidence="1 2">
    <name type="scientific">Scortum barcoo</name>
    <name type="common">barcoo grunter</name>
    <dbReference type="NCBI Taxonomy" id="214431"/>
    <lineage>
        <taxon>Eukaryota</taxon>
        <taxon>Metazoa</taxon>
        <taxon>Chordata</taxon>
        <taxon>Craniata</taxon>
        <taxon>Vertebrata</taxon>
        <taxon>Euteleostomi</taxon>
        <taxon>Actinopterygii</taxon>
        <taxon>Neopterygii</taxon>
        <taxon>Teleostei</taxon>
        <taxon>Neoteleostei</taxon>
        <taxon>Acanthomorphata</taxon>
        <taxon>Eupercaria</taxon>
        <taxon>Centrarchiformes</taxon>
        <taxon>Terapontoidei</taxon>
        <taxon>Terapontidae</taxon>
        <taxon>Scortum</taxon>
    </lineage>
</organism>
<keyword evidence="2" id="KW-1185">Reference proteome</keyword>
<gene>
    <name evidence="1" type="ORF">L3Q82_010350</name>
</gene>
<proteinExistence type="predicted"/>
<name>A0ACB8WEU6_9TELE</name>
<evidence type="ECO:0000313" key="1">
    <source>
        <dbReference type="EMBL" id="KAI3365258.1"/>
    </source>
</evidence>
<evidence type="ECO:0000313" key="2">
    <source>
        <dbReference type="Proteomes" id="UP000831701"/>
    </source>
</evidence>